<keyword evidence="1" id="KW-0812">Transmembrane</keyword>
<feature type="transmembrane region" description="Helical" evidence="1">
    <location>
        <begin position="43"/>
        <end position="68"/>
    </location>
</feature>
<feature type="non-terminal residue" evidence="2">
    <location>
        <position position="102"/>
    </location>
</feature>
<keyword evidence="3" id="KW-1185">Reference proteome</keyword>
<evidence type="ECO:0008006" key="4">
    <source>
        <dbReference type="Google" id="ProtNLM"/>
    </source>
</evidence>
<dbReference type="EMBL" id="JBHTIS010004026">
    <property type="protein sequence ID" value="MFD1051974.1"/>
    <property type="molecule type" value="Genomic_DNA"/>
</dbReference>
<keyword evidence="1" id="KW-0472">Membrane</keyword>
<proteinExistence type="predicted"/>
<feature type="transmembrane region" description="Helical" evidence="1">
    <location>
        <begin position="75"/>
        <end position="99"/>
    </location>
</feature>
<reference evidence="3" key="1">
    <citation type="journal article" date="2019" name="Int. J. Syst. Evol. Microbiol.">
        <title>The Global Catalogue of Microorganisms (GCM) 10K type strain sequencing project: providing services to taxonomists for standard genome sequencing and annotation.</title>
        <authorList>
            <consortium name="The Broad Institute Genomics Platform"/>
            <consortium name="The Broad Institute Genome Sequencing Center for Infectious Disease"/>
            <person name="Wu L."/>
            <person name="Ma J."/>
        </authorList>
    </citation>
    <scope>NUCLEOTIDE SEQUENCE [LARGE SCALE GENOMIC DNA]</scope>
    <source>
        <strain evidence="3">JCM 31486</strain>
    </source>
</reference>
<dbReference type="Proteomes" id="UP001597045">
    <property type="component" value="Unassembled WGS sequence"/>
</dbReference>
<keyword evidence="1" id="KW-1133">Transmembrane helix</keyword>
<gene>
    <name evidence="2" type="ORF">ACFQ1S_43630</name>
</gene>
<sequence>MRAILSVGALLGALWVVRRRVGMSWPCVVLVVVSVVAAVSGDFVVLVGCLFFAGTALTPITVLATLLVRRENPVATLALMQGVAVFAGGVATAGAGWLFDLG</sequence>
<evidence type="ECO:0000313" key="2">
    <source>
        <dbReference type="EMBL" id="MFD1051974.1"/>
    </source>
</evidence>
<evidence type="ECO:0000313" key="3">
    <source>
        <dbReference type="Proteomes" id="UP001597045"/>
    </source>
</evidence>
<accession>A0ABW3MQU4</accession>
<name>A0ABW3MQU4_9PSEU</name>
<organism evidence="2 3">
    <name type="scientific">Kibdelosporangium lantanae</name>
    <dbReference type="NCBI Taxonomy" id="1497396"/>
    <lineage>
        <taxon>Bacteria</taxon>
        <taxon>Bacillati</taxon>
        <taxon>Actinomycetota</taxon>
        <taxon>Actinomycetes</taxon>
        <taxon>Pseudonocardiales</taxon>
        <taxon>Pseudonocardiaceae</taxon>
        <taxon>Kibdelosporangium</taxon>
    </lineage>
</organism>
<evidence type="ECO:0000256" key="1">
    <source>
        <dbReference type="SAM" id="Phobius"/>
    </source>
</evidence>
<comment type="caution">
    <text evidence="2">The sequence shown here is derived from an EMBL/GenBank/DDBJ whole genome shotgun (WGS) entry which is preliminary data.</text>
</comment>
<protein>
    <recommendedName>
        <fullName evidence="4">Major facilitator superfamily (MFS) profile domain-containing protein</fullName>
    </recommendedName>
</protein>